<dbReference type="InterPro" id="IPR029061">
    <property type="entry name" value="THDP-binding"/>
</dbReference>
<organism evidence="5 6">
    <name type="scientific">Micromonospora echinofusca</name>
    <dbReference type="NCBI Taxonomy" id="47858"/>
    <lineage>
        <taxon>Bacteria</taxon>
        <taxon>Bacillati</taxon>
        <taxon>Actinomycetota</taxon>
        <taxon>Actinomycetes</taxon>
        <taxon>Micromonosporales</taxon>
        <taxon>Micromonosporaceae</taxon>
        <taxon>Micromonospora</taxon>
    </lineage>
</organism>
<evidence type="ECO:0000313" key="5">
    <source>
        <dbReference type="EMBL" id="SCG17038.1"/>
    </source>
</evidence>
<dbReference type="EMBL" id="LT607733">
    <property type="protein sequence ID" value="SCG17038.1"/>
    <property type="molecule type" value="Genomic_DNA"/>
</dbReference>
<evidence type="ECO:0000259" key="4">
    <source>
        <dbReference type="SMART" id="SM00861"/>
    </source>
</evidence>
<protein>
    <submittedName>
        <fullName evidence="5">Pyruvate dehydrogenase E1 component beta subunit</fullName>
    </submittedName>
</protein>
<feature type="domain" description="Transketolase-like pyrimidine-binding" evidence="4">
    <location>
        <begin position="7"/>
        <end position="182"/>
    </location>
</feature>
<name>A0A1C5GBJ7_MICEH</name>
<accession>A0A1C5GBJ7</accession>
<sequence>MAEPGAERVGEGLNRALATLLAERPDLHLIGEDMADPYGGAFGVTRGLSTGYPERVLSTPISEQAIVGFAVGLALRGREAVVEVMFSDFATLCFDQIVNLASKAVTMYGEPVRMPLVIRCPTGGNRGYGPTHSQSLQKHFVGVPNLAVHELSPVHDAHATLARILDSGAPAMYFEDKVLYGRRRFGAAAGDELFHCERIGGACDFAVLGVRGVDRADVVVIAPGGLTDRVLGGMRGAYLSDEIAVRAVVPSRLYPFDPAPLAALVAGAGRVVVVEDATAGGTWGAEVAHTIHQQMWDLLSQPVRLLHAPPSTIPAAPHLERAVLVQADDIRAVVTAVAGG</sequence>
<dbReference type="Proteomes" id="UP000198251">
    <property type="component" value="Chromosome I"/>
</dbReference>
<keyword evidence="3" id="KW-0786">Thiamine pyrophosphate</keyword>
<evidence type="ECO:0000313" key="6">
    <source>
        <dbReference type="Proteomes" id="UP000198251"/>
    </source>
</evidence>
<dbReference type="GO" id="GO:0000287">
    <property type="term" value="F:magnesium ion binding"/>
    <property type="evidence" value="ECO:0007669"/>
    <property type="project" value="UniProtKB-ARBA"/>
</dbReference>
<evidence type="ECO:0000256" key="3">
    <source>
        <dbReference type="ARBA" id="ARBA00023052"/>
    </source>
</evidence>
<dbReference type="PANTHER" id="PTHR43257:SF2">
    <property type="entry name" value="PYRUVATE DEHYDROGENASE E1 COMPONENT SUBUNIT BETA"/>
    <property type="match status" value="1"/>
</dbReference>
<evidence type="ECO:0000256" key="2">
    <source>
        <dbReference type="ARBA" id="ARBA00023002"/>
    </source>
</evidence>
<dbReference type="InterPro" id="IPR033248">
    <property type="entry name" value="Transketolase_C"/>
</dbReference>
<dbReference type="GO" id="GO:0016491">
    <property type="term" value="F:oxidoreductase activity"/>
    <property type="evidence" value="ECO:0007669"/>
    <property type="project" value="UniProtKB-KW"/>
</dbReference>
<dbReference type="Pfam" id="PF02779">
    <property type="entry name" value="Transket_pyr"/>
    <property type="match status" value="1"/>
</dbReference>
<reference evidence="5 6" key="1">
    <citation type="submission" date="2016-06" db="EMBL/GenBank/DDBJ databases">
        <authorList>
            <person name="Kjaerup R.B."/>
            <person name="Dalgaard T.S."/>
            <person name="Juul-Madsen H.R."/>
        </authorList>
    </citation>
    <scope>NUCLEOTIDE SEQUENCE [LARGE SCALE GENOMIC DNA]</scope>
    <source>
        <strain evidence="5 6">DSM 43913</strain>
    </source>
</reference>
<dbReference type="InterPro" id="IPR005475">
    <property type="entry name" value="Transketolase-like_Pyr-bd"/>
</dbReference>
<evidence type="ECO:0000256" key="1">
    <source>
        <dbReference type="ARBA" id="ARBA00001964"/>
    </source>
</evidence>
<dbReference type="Gene3D" id="3.40.50.920">
    <property type="match status" value="1"/>
</dbReference>
<keyword evidence="5" id="KW-0670">Pyruvate</keyword>
<dbReference type="SUPFAM" id="SSF52922">
    <property type="entry name" value="TK C-terminal domain-like"/>
    <property type="match status" value="1"/>
</dbReference>
<dbReference type="SUPFAM" id="SSF52518">
    <property type="entry name" value="Thiamin diphosphate-binding fold (THDP-binding)"/>
    <property type="match status" value="1"/>
</dbReference>
<dbReference type="InterPro" id="IPR009014">
    <property type="entry name" value="Transketo_C/PFOR_II"/>
</dbReference>
<keyword evidence="6" id="KW-1185">Reference proteome</keyword>
<dbReference type="GeneID" id="95803086"/>
<dbReference type="Gene3D" id="3.40.50.970">
    <property type="match status" value="1"/>
</dbReference>
<proteinExistence type="predicted"/>
<dbReference type="AlphaFoldDB" id="A0A1C5GBJ7"/>
<dbReference type="SMART" id="SM00861">
    <property type="entry name" value="Transket_pyr"/>
    <property type="match status" value="1"/>
</dbReference>
<dbReference type="PANTHER" id="PTHR43257">
    <property type="entry name" value="PYRUVATE DEHYDROGENASE E1 COMPONENT BETA SUBUNIT"/>
    <property type="match status" value="1"/>
</dbReference>
<gene>
    <name evidence="5" type="ORF">GA0070610_3342</name>
</gene>
<dbReference type="Pfam" id="PF02780">
    <property type="entry name" value="Transketolase_C"/>
    <property type="match status" value="1"/>
</dbReference>
<keyword evidence="2" id="KW-0560">Oxidoreductase</keyword>
<comment type="cofactor">
    <cofactor evidence="1">
        <name>thiamine diphosphate</name>
        <dbReference type="ChEBI" id="CHEBI:58937"/>
    </cofactor>
</comment>
<dbReference type="RefSeq" id="WP_089000843.1">
    <property type="nucleotide sequence ID" value="NZ_JBFAAC010000016.1"/>
</dbReference>